<dbReference type="Gene3D" id="3.30.70.1450">
    <property type="entry name" value="Regulator of K+ conductance, C-terminal domain"/>
    <property type="match status" value="1"/>
</dbReference>
<dbReference type="Pfam" id="PF02254">
    <property type="entry name" value="TrkA_N"/>
    <property type="match status" value="1"/>
</dbReference>
<dbReference type="Pfam" id="PF02080">
    <property type="entry name" value="TrkA_C"/>
    <property type="match status" value="1"/>
</dbReference>
<accession>A0A6N2S8I4</accession>
<dbReference type="PROSITE" id="PS51202">
    <property type="entry name" value="RCK_C"/>
    <property type="match status" value="1"/>
</dbReference>
<proteinExistence type="predicted"/>
<dbReference type="InterPro" id="IPR006037">
    <property type="entry name" value="RCK_C"/>
</dbReference>
<evidence type="ECO:0000259" key="2">
    <source>
        <dbReference type="PROSITE" id="PS51202"/>
    </source>
</evidence>
<dbReference type="InterPro" id="IPR050721">
    <property type="entry name" value="Trk_Ktr_HKT_K-transport"/>
</dbReference>
<gene>
    <name evidence="3" type="primary">ktrA</name>
    <name evidence="3" type="ORF">BHLFYP23_01985</name>
</gene>
<evidence type="ECO:0000259" key="1">
    <source>
        <dbReference type="PROSITE" id="PS51201"/>
    </source>
</evidence>
<dbReference type="InterPro" id="IPR036721">
    <property type="entry name" value="RCK_C_sf"/>
</dbReference>
<dbReference type="PANTHER" id="PTHR43833:SF7">
    <property type="entry name" value="KTR SYSTEM POTASSIUM UPTAKE PROTEIN C"/>
    <property type="match status" value="1"/>
</dbReference>
<dbReference type="InterPro" id="IPR036291">
    <property type="entry name" value="NAD(P)-bd_dom_sf"/>
</dbReference>
<name>A0A6N2S8I4_BLAHA</name>
<dbReference type="SUPFAM" id="SSF116726">
    <property type="entry name" value="TrkA C-terminal domain-like"/>
    <property type="match status" value="1"/>
</dbReference>
<sequence>MKSVLLIGLGRFGRHMAAKLIEEGNEVLAIDSDEGRVNDAIDMVTDAQIGDATNEHFVESLGVGNFDLCVVAIGDNFQSSLETTALLKDMGARFVLARANRDVHAKFLLRNGADRIVYPEKEMAQRLAVKYGNDNIFDYIELTDEYAIYEIPAPESWIGSSIIEKDIRKKYNISILATKSQGKMNPLPHADYVFNHNETLIIMGHYRDVRAVTKLK</sequence>
<reference evidence="3" key="1">
    <citation type="submission" date="2019-11" db="EMBL/GenBank/DDBJ databases">
        <authorList>
            <person name="Feng L."/>
        </authorList>
    </citation>
    <scope>NUCLEOTIDE SEQUENCE</scope>
    <source>
        <strain evidence="3">BhanseniiLFYP23</strain>
    </source>
</reference>
<protein>
    <submittedName>
        <fullName evidence="3">Ktr system potassium uptake protein A</fullName>
    </submittedName>
</protein>
<dbReference type="EMBL" id="CACRSY010000007">
    <property type="protein sequence ID" value="VYS89542.1"/>
    <property type="molecule type" value="Genomic_DNA"/>
</dbReference>
<dbReference type="SUPFAM" id="SSF51735">
    <property type="entry name" value="NAD(P)-binding Rossmann-fold domains"/>
    <property type="match status" value="1"/>
</dbReference>
<dbReference type="RefSeq" id="WP_022239046.1">
    <property type="nucleotide sequence ID" value="NZ_CACRSY010000007.1"/>
</dbReference>
<dbReference type="PANTHER" id="PTHR43833">
    <property type="entry name" value="POTASSIUM CHANNEL PROTEIN 2-RELATED-RELATED"/>
    <property type="match status" value="1"/>
</dbReference>
<feature type="domain" description="RCK C-terminal" evidence="2">
    <location>
        <begin position="134"/>
        <end position="216"/>
    </location>
</feature>
<evidence type="ECO:0000313" key="3">
    <source>
        <dbReference type="EMBL" id="VYS89542.1"/>
    </source>
</evidence>
<feature type="domain" description="RCK N-terminal" evidence="1">
    <location>
        <begin position="1"/>
        <end position="117"/>
    </location>
</feature>
<dbReference type="Gene3D" id="3.40.50.720">
    <property type="entry name" value="NAD(P)-binding Rossmann-like Domain"/>
    <property type="match status" value="1"/>
</dbReference>
<dbReference type="AlphaFoldDB" id="A0A6N2S8I4"/>
<dbReference type="GO" id="GO:0006813">
    <property type="term" value="P:potassium ion transport"/>
    <property type="evidence" value="ECO:0007669"/>
    <property type="project" value="InterPro"/>
</dbReference>
<organism evidence="3">
    <name type="scientific">Blautia hansenii</name>
    <name type="common">Ruminococcus hansenii</name>
    <dbReference type="NCBI Taxonomy" id="1322"/>
    <lineage>
        <taxon>Bacteria</taxon>
        <taxon>Bacillati</taxon>
        <taxon>Bacillota</taxon>
        <taxon>Clostridia</taxon>
        <taxon>Lachnospirales</taxon>
        <taxon>Lachnospiraceae</taxon>
        <taxon>Blautia</taxon>
    </lineage>
</organism>
<dbReference type="GO" id="GO:0008324">
    <property type="term" value="F:monoatomic cation transmembrane transporter activity"/>
    <property type="evidence" value="ECO:0007669"/>
    <property type="project" value="InterPro"/>
</dbReference>
<dbReference type="InterPro" id="IPR003148">
    <property type="entry name" value="RCK_N"/>
</dbReference>
<dbReference type="PROSITE" id="PS51201">
    <property type="entry name" value="RCK_N"/>
    <property type="match status" value="1"/>
</dbReference>